<accession>A0A9K3GQ72</accession>
<keyword evidence="2" id="KW-1185">Reference proteome</keyword>
<organism evidence="1 2">
    <name type="scientific">Kipferlia bialata</name>
    <dbReference type="NCBI Taxonomy" id="797122"/>
    <lineage>
        <taxon>Eukaryota</taxon>
        <taxon>Metamonada</taxon>
        <taxon>Carpediemonas-like organisms</taxon>
        <taxon>Kipferlia</taxon>
    </lineage>
</organism>
<dbReference type="AlphaFoldDB" id="A0A9K3GQ72"/>
<sequence>DGHCVGYDVSTRETLGCARLERVDGIVGMVCHPTTATFVFVTDDGIVYTISY</sequence>
<evidence type="ECO:0000313" key="2">
    <source>
        <dbReference type="Proteomes" id="UP000265618"/>
    </source>
</evidence>
<feature type="non-terminal residue" evidence="1">
    <location>
        <position position="1"/>
    </location>
</feature>
<protein>
    <submittedName>
        <fullName evidence="1">Uncharacterized protein</fullName>
    </submittedName>
</protein>
<proteinExistence type="predicted"/>
<comment type="caution">
    <text evidence="1">The sequence shown here is derived from an EMBL/GenBank/DDBJ whole genome shotgun (WGS) entry which is preliminary data.</text>
</comment>
<reference evidence="1 2" key="1">
    <citation type="journal article" date="2018" name="PLoS ONE">
        <title>The draft genome of Kipferlia bialata reveals reductive genome evolution in fornicate parasites.</title>
        <authorList>
            <person name="Tanifuji G."/>
            <person name="Takabayashi S."/>
            <person name="Kume K."/>
            <person name="Takagi M."/>
            <person name="Nakayama T."/>
            <person name="Kamikawa R."/>
            <person name="Inagaki Y."/>
            <person name="Hashimoto T."/>
        </authorList>
    </citation>
    <scope>NUCLEOTIDE SEQUENCE [LARGE SCALE GENOMIC DNA]</scope>
    <source>
        <strain evidence="1">NY0173</strain>
    </source>
</reference>
<evidence type="ECO:0000313" key="1">
    <source>
        <dbReference type="EMBL" id="GIQ91934.1"/>
    </source>
</evidence>
<gene>
    <name evidence="1" type="ORF">KIPB_015411</name>
</gene>
<dbReference type="Proteomes" id="UP000265618">
    <property type="component" value="Unassembled WGS sequence"/>
</dbReference>
<feature type="non-terminal residue" evidence="1">
    <location>
        <position position="52"/>
    </location>
</feature>
<dbReference type="EMBL" id="BDIP01008613">
    <property type="protein sequence ID" value="GIQ91934.1"/>
    <property type="molecule type" value="Genomic_DNA"/>
</dbReference>
<name>A0A9K3GQ72_9EUKA</name>